<gene>
    <name evidence="1" type="ORF">A2W05_07655</name>
</gene>
<dbReference type="EMBL" id="MGDE01000073">
    <property type="protein sequence ID" value="OGL46764.1"/>
    <property type="molecule type" value="Genomic_DNA"/>
</dbReference>
<comment type="caution">
    <text evidence="1">The sequence shown here is derived from an EMBL/GenBank/DDBJ whole genome shotgun (WGS) entry which is preliminary data.</text>
</comment>
<dbReference type="AlphaFoldDB" id="A0A1F7S0K2"/>
<name>A0A1F7S0K2_9BACT</name>
<evidence type="ECO:0000313" key="2">
    <source>
        <dbReference type="Proteomes" id="UP000178797"/>
    </source>
</evidence>
<dbReference type="SUPFAM" id="SSF88713">
    <property type="entry name" value="Glycoside hydrolase/deacetylase"/>
    <property type="match status" value="1"/>
</dbReference>
<reference evidence="1 2" key="1">
    <citation type="journal article" date="2016" name="Nat. Commun.">
        <title>Thousands of microbial genomes shed light on interconnected biogeochemical processes in an aquifer system.</title>
        <authorList>
            <person name="Anantharaman K."/>
            <person name="Brown C.T."/>
            <person name="Hug L.A."/>
            <person name="Sharon I."/>
            <person name="Castelle C.J."/>
            <person name="Probst A.J."/>
            <person name="Thomas B.C."/>
            <person name="Singh A."/>
            <person name="Wilkins M.J."/>
            <person name="Karaoz U."/>
            <person name="Brodie E.L."/>
            <person name="Williams K.H."/>
            <person name="Hubbard S.S."/>
            <person name="Banfield J.F."/>
        </authorList>
    </citation>
    <scope>NUCLEOTIDE SEQUENCE [LARGE SCALE GENOMIC DNA]</scope>
</reference>
<evidence type="ECO:0008006" key="3">
    <source>
        <dbReference type="Google" id="ProtNLM"/>
    </source>
</evidence>
<protein>
    <recommendedName>
        <fullName evidence="3">NodB homology domain-containing protein</fullName>
    </recommendedName>
</protein>
<organism evidence="1 2">
    <name type="scientific">Candidatus Schekmanbacteria bacterium RBG_16_38_10</name>
    <dbReference type="NCBI Taxonomy" id="1817879"/>
    <lineage>
        <taxon>Bacteria</taxon>
        <taxon>Candidatus Schekmaniibacteriota</taxon>
    </lineage>
</organism>
<proteinExistence type="predicted"/>
<accession>A0A1F7S0K2</accession>
<dbReference type="Proteomes" id="UP000178797">
    <property type="component" value="Unassembled WGS sequence"/>
</dbReference>
<dbReference type="InterPro" id="IPR011330">
    <property type="entry name" value="Glyco_hydro/deAcase_b/a-brl"/>
</dbReference>
<dbReference type="Gene3D" id="3.20.20.370">
    <property type="entry name" value="Glycoside hydrolase/deacetylase"/>
    <property type="match status" value="1"/>
</dbReference>
<evidence type="ECO:0000313" key="1">
    <source>
        <dbReference type="EMBL" id="OGL46764.1"/>
    </source>
</evidence>
<sequence length="485" mass="55793">MKDIKGHFLNEALFSEITGINYITYDRLRADAYTTGYIRMEKKNSEFFQIPYGKTDKNYYILGGYAYGNLKYPISRNELLHNISSDEIYADVITEEGEQFPAVAIRSYGKGTVFYVNLPLGYLKAYSDDFILRTFLRTFLFKVVKIPHLQNTRDGKGGLVINWHIDSSIDWKSIPFMLEKEYLRKGIDYSFHITAGDFRDKPGDSLGFDACGKGRSFTETLLNYGIIGSHGGWAHNWFPGNVQNGNFGKKEIYEYIKKNNECLESITGYKMIEYAAPNGVHPQPVTTEALEELGFLAYYYTGDTGSAPNRTFLDGKMVSEKVFAFPILTFEKFASLLEMKQAGKTEDEVKRWFIETLDYIVKNRTVRLIYSHPYDIPLYPDAFKSFLDYAEQLRATDNIEIKSMSYFAEFLNRFLKTKFTFKREGRKLIAVLKNPEGLDGITVAIPKKNHKKPTSADISIQEDEDYYYISIKGNLNEKNIYVDAL</sequence>
<dbReference type="GO" id="GO:0005975">
    <property type="term" value="P:carbohydrate metabolic process"/>
    <property type="evidence" value="ECO:0007669"/>
    <property type="project" value="InterPro"/>
</dbReference>